<feature type="compositionally biased region" description="Low complexity" evidence="1">
    <location>
        <begin position="958"/>
        <end position="968"/>
    </location>
</feature>
<feature type="region of interest" description="Disordered" evidence="1">
    <location>
        <begin position="520"/>
        <end position="658"/>
    </location>
</feature>
<dbReference type="OrthoDB" id="2529658at2759"/>
<evidence type="ECO:0000256" key="1">
    <source>
        <dbReference type="SAM" id="MobiDB-lite"/>
    </source>
</evidence>
<protein>
    <submittedName>
        <fullName evidence="2">Uncharacterized protein</fullName>
    </submittedName>
</protein>
<accession>A0A1Y2FA40</accession>
<feature type="region of interest" description="Disordered" evidence="1">
    <location>
        <begin position="948"/>
        <end position="968"/>
    </location>
</feature>
<gene>
    <name evidence="2" type="ORF">BCR35DRAFT_304315</name>
</gene>
<dbReference type="EMBL" id="MCGR01000024">
    <property type="protein sequence ID" value="ORY80743.1"/>
    <property type="molecule type" value="Genomic_DNA"/>
</dbReference>
<feature type="compositionally biased region" description="Polar residues" evidence="1">
    <location>
        <begin position="552"/>
        <end position="572"/>
    </location>
</feature>
<feature type="region of interest" description="Disordered" evidence="1">
    <location>
        <begin position="1"/>
        <end position="208"/>
    </location>
</feature>
<feature type="compositionally biased region" description="Low complexity" evidence="1">
    <location>
        <begin position="1"/>
        <end position="11"/>
    </location>
</feature>
<dbReference type="STRING" id="106004.A0A1Y2FA40"/>
<feature type="compositionally biased region" description="Basic and acidic residues" evidence="1">
    <location>
        <begin position="333"/>
        <end position="348"/>
    </location>
</feature>
<feature type="region of interest" description="Disordered" evidence="1">
    <location>
        <begin position="258"/>
        <end position="508"/>
    </location>
</feature>
<evidence type="ECO:0000313" key="3">
    <source>
        <dbReference type="Proteomes" id="UP000193467"/>
    </source>
</evidence>
<feature type="compositionally biased region" description="Basic and acidic residues" evidence="1">
    <location>
        <begin position="199"/>
        <end position="208"/>
    </location>
</feature>
<sequence>MSSSRSPASTSPYPPFPPQHPHQHQQPRPQAPSGQRTRSRDALTPPSPAAPPFPSHNSDPTVQTSRSGSGSSGSGSSTPGLFDRWGARLRTSSSAGTVGASSSSNSKVGVGAPGSRVQAPSSMSNGRPLSSGVVSAPPTPMGAPAMAPNGTGGQQGWPNAPSAGRQQSMDPRLQGRHSFSEGQRPPPERTRSQQQLEEELARVERESIRAEEERLRALAEQERQLRLTLAASAHTSEQDRLRAEELARAKLQEEEALRRAMADSRLDSDKGKVRETEAQRKEREELELVMALSLSESRASMGRSKTMTSAQRFAELSRPSQQHGEEDGQWEAQEDRETRRRGKAREDSFPTSSTTAHSLFNNPSDPQPSSDPPSRQPSDPSALHRRSSSLVFAVSNPDPDEAPPAYVYPEHAAELDEPDALIVGPGRPVPSQPQASTSSAPPPPNRPPPPPPRVTTSPANDHSHHSLLPNGPSSSHSHSPHSYYANSPTSFATPSPPLHISAGHPPQSSYYSTAVAAALSPYDPSPQSNYPGREPGDYFGGQRPHNPARDSFLSTASVAGSFESNDSFGSDRTATTGWSGGAAGAGSSPGIVVEEPESEEGAAAEDPFDDSYSQGVAQPSREPSPTQQGAHSNDLFGMLRDRERQAAEPSVQQQPSTNTFAEAGEATAPIHVSWDTDSDTEQEVEVRPVEGGRRGSTSPISPTGTVTSLDSAIRQEQQHQQQVNGRSSLSPSPSPSTATFATSHSSQSIASALTPSFGGFVSTAATNALADEHVLAGVKWGFVEEARKAMHPPLEHEGDFPRAAQLSRVGEGGGDGEFGCFAVEARSWDGLLVYLMWHGNSRLEAAPADLQRDKANRGLSISITLEFYLSFTDQLPRVRVRVDLLPASSSTATSPIATSFNTDPAHPPNIFDPSCPSISLRLPQSALLPIPLSSLASLLSSAHTRSRKVSKQAGSSWSTSALPYAPSSPLAPTRELAYAIDMTKRLNGEAREGDEETAEEVEAREGGLMERLKGRLKRRKKGPGIVKGGADGSEPGGRRLEGTNRLPEGANYITPFVLDERD</sequence>
<feature type="compositionally biased region" description="Polar residues" evidence="1">
    <location>
        <begin position="118"/>
        <end position="128"/>
    </location>
</feature>
<keyword evidence="3" id="KW-1185">Reference proteome</keyword>
<organism evidence="2 3">
    <name type="scientific">Leucosporidium creatinivorum</name>
    <dbReference type="NCBI Taxonomy" id="106004"/>
    <lineage>
        <taxon>Eukaryota</taxon>
        <taxon>Fungi</taxon>
        <taxon>Dikarya</taxon>
        <taxon>Basidiomycota</taxon>
        <taxon>Pucciniomycotina</taxon>
        <taxon>Microbotryomycetes</taxon>
        <taxon>Leucosporidiales</taxon>
        <taxon>Leucosporidium</taxon>
    </lineage>
</organism>
<feature type="compositionally biased region" description="Basic and acidic residues" evidence="1">
    <location>
        <begin position="258"/>
        <end position="286"/>
    </location>
</feature>
<feature type="region of interest" description="Disordered" evidence="1">
    <location>
        <begin position="988"/>
        <end position="1062"/>
    </location>
</feature>
<evidence type="ECO:0000313" key="2">
    <source>
        <dbReference type="EMBL" id="ORY80743.1"/>
    </source>
</evidence>
<feature type="compositionally biased region" description="Polar residues" evidence="1">
    <location>
        <begin position="695"/>
        <end position="726"/>
    </location>
</feature>
<dbReference type="CDD" id="cd22249">
    <property type="entry name" value="UDM1_RNF168_RNF169-like"/>
    <property type="match status" value="1"/>
</dbReference>
<dbReference type="AlphaFoldDB" id="A0A1Y2FA40"/>
<dbReference type="InParanoid" id="A0A1Y2FA40"/>
<feature type="compositionally biased region" description="Pro residues" evidence="1">
    <location>
        <begin position="45"/>
        <end position="54"/>
    </location>
</feature>
<feature type="compositionally biased region" description="Basic and acidic residues" evidence="1">
    <location>
        <begin position="1001"/>
        <end position="1013"/>
    </location>
</feature>
<feature type="compositionally biased region" description="Basic and acidic residues" evidence="1">
    <location>
        <begin position="684"/>
        <end position="693"/>
    </location>
</feature>
<comment type="caution">
    <text evidence="2">The sequence shown here is derived from an EMBL/GenBank/DDBJ whole genome shotgun (WGS) entry which is preliminary data.</text>
</comment>
<feature type="compositionally biased region" description="Pro residues" evidence="1">
    <location>
        <begin position="365"/>
        <end position="375"/>
    </location>
</feature>
<feature type="compositionally biased region" description="Polar residues" evidence="1">
    <location>
        <begin position="349"/>
        <end position="362"/>
    </location>
</feature>
<feature type="region of interest" description="Disordered" evidence="1">
    <location>
        <begin position="671"/>
        <end position="743"/>
    </location>
</feature>
<feature type="compositionally biased region" description="Low complexity" evidence="1">
    <location>
        <begin position="65"/>
        <end position="77"/>
    </location>
</feature>
<feature type="compositionally biased region" description="Polar residues" evidence="1">
    <location>
        <begin position="294"/>
        <end position="311"/>
    </location>
</feature>
<feature type="compositionally biased region" description="Polar residues" evidence="1">
    <location>
        <begin position="611"/>
        <end position="631"/>
    </location>
</feature>
<feature type="compositionally biased region" description="Pro residues" evidence="1">
    <location>
        <begin position="440"/>
        <end position="453"/>
    </location>
</feature>
<feature type="compositionally biased region" description="Low complexity" evidence="1">
    <location>
        <begin position="727"/>
        <end position="743"/>
    </location>
</feature>
<name>A0A1Y2FA40_9BASI</name>
<feature type="compositionally biased region" description="Gly residues" evidence="1">
    <location>
        <begin position="1025"/>
        <end position="1035"/>
    </location>
</feature>
<proteinExistence type="predicted"/>
<feature type="compositionally biased region" description="Low complexity" evidence="1">
    <location>
        <begin position="454"/>
        <end position="488"/>
    </location>
</feature>
<feature type="compositionally biased region" description="Acidic residues" evidence="1">
    <location>
        <begin position="594"/>
        <end position="609"/>
    </location>
</feature>
<dbReference type="Proteomes" id="UP000193467">
    <property type="component" value="Unassembled WGS sequence"/>
</dbReference>
<reference evidence="2 3" key="1">
    <citation type="submission" date="2016-07" db="EMBL/GenBank/DDBJ databases">
        <title>Pervasive Adenine N6-methylation of Active Genes in Fungi.</title>
        <authorList>
            <consortium name="DOE Joint Genome Institute"/>
            <person name="Mondo S.J."/>
            <person name="Dannebaum R.O."/>
            <person name="Kuo R.C."/>
            <person name="Labutti K."/>
            <person name="Haridas S."/>
            <person name="Kuo A."/>
            <person name="Salamov A."/>
            <person name="Ahrendt S.R."/>
            <person name="Lipzen A."/>
            <person name="Sullivan W."/>
            <person name="Andreopoulos W.B."/>
            <person name="Clum A."/>
            <person name="Lindquist E."/>
            <person name="Daum C."/>
            <person name="Ramamoorthy G.K."/>
            <person name="Gryganskyi A."/>
            <person name="Culley D."/>
            <person name="Magnuson J.K."/>
            <person name="James T.Y."/>
            <person name="O'Malley M.A."/>
            <person name="Stajich J.E."/>
            <person name="Spatafora J.W."/>
            <person name="Visel A."/>
            <person name="Grigoriev I.V."/>
        </authorList>
    </citation>
    <scope>NUCLEOTIDE SEQUENCE [LARGE SCALE GENOMIC DNA]</scope>
    <source>
        <strain evidence="2 3">62-1032</strain>
    </source>
</reference>
<feature type="compositionally biased region" description="Low complexity" evidence="1">
    <location>
        <begin position="92"/>
        <end position="110"/>
    </location>
</feature>